<dbReference type="InterPro" id="IPR028159">
    <property type="entry name" value="RPA_interact_C_dom"/>
</dbReference>
<dbReference type="GeneTree" id="ENSGT00390000006416"/>
<evidence type="ECO:0000256" key="5">
    <source>
        <dbReference type="ARBA" id="ARBA00023242"/>
    </source>
</evidence>
<dbReference type="GO" id="GO:0016605">
    <property type="term" value="C:PML body"/>
    <property type="evidence" value="ECO:0007669"/>
    <property type="project" value="TreeGrafter"/>
</dbReference>
<organism evidence="9 10">
    <name type="scientific">Oncorhynchus mykiss</name>
    <name type="common">Rainbow trout</name>
    <name type="synonym">Salmo gairdneri</name>
    <dbReference type="NCBI Taxonomy" id="8022"/>
    <lineage>
        <taxon>Eukaryota</taxon>
        <taxon>Metazoa</taxon>
        <taxon>Chordata</taxon>
        <taxon>Craniata</taxon>
        <taxon>Vertebrata</taxon>
        <taxon>Euteleostomi</taxon>
        <taxon>Actinopterygii</taxon>
        <taxon>Neopterygii</taxon>
        <taxon>Teleostei</taxon>
        <taxon>Protacanthopterygii</taxon>
        <taxon>Salmoniformes</taxon>
        <taxon>Salmonidae</taxon>
        <taxon>Salmoninae</taxon>
        <taxon>Oncorhynchus</taxon>
    </lineage>
</organism>
<evidence type="ECO:0000313" key="9">
    <source>
        <dbReference type="Ensembl" id="ENSOMYP00000026585.2"/>
    </source>
</evidence>
<feature type="domain" description="RPA-interacting protein central" evidence="7">
    <location>
        <begin position="58"/>
        <end position="134"/>
    </location>
</feature>
<keyword evidence="2" id="KW-0479">Metal-binding</keyword>
<keyword evidence="4" id="KW-0862">Zinc</keyword>
<evidence type="ECO:0000256" key="1">
    <source>
        <dbReference type="ARBA" id="ARBA00004123"/>
    </source>
</evidence>
<feature type="domain" description="RPA-interacting protein C-terminal" evidence="8">
    <location>
        <begin position="144"/>
        <end position="223"/>
    </location>
</feature>
<name>A0A8C7PU74_ONCMY</name>
<accession>A0A8C7PU74</accession>
<dbReference type="PANTHER" id="PTHR31742:SF1">
    <property type="entry name" value="RPA-INTERACTING PROTEIN"/>
    <property type="match status" value="1"/>
</dbReference>
<dbReference type="Pfam" id="PF14768">
    <property type="entry name" value="RPA_interact_C"/>
    <property type="match status" value="1"/>
</dbReference>
<sequence>MDALHRHRSLHKGTTPPWKETYRKRCVDRLKNSRSRLLEKYRQMGDGQHCSAKGSVFVQEVMEEEWNALQSANRGLPSLWRNDGLEEMYSVMKEYDELAVFEEIQQELMSQELSIIEEYEKSMRFEEQYLNSVVEGLEGERQIICPVCHSHNLTVNSHCTSCPCGLYINTRQSNVTLESLQCLLERRVTEHMEDCLQNPVFSMAPNADSSPNLMMSCKVTDWLEYMLVSQMAICSLHSVPHGPWLKVVYYKGSSATWDAIVFSHTYNPLLFGKSGHNVPLITTALPTCSALC</sequence>
<feature type="domain" description="RPA-interacting protein N-terminal" evidence="6">
    <location>
        <begin position="6"/>
        <end position="44"/>
    </location>
</feature>
<protein>
    <submittedName>
        <fullName evidence="9">RPA interacting protein</fullName>
    </submittedName>
</protein>
<reference evidence="9" key="2">
    <citation type="submission" date="2025-08" db="UniProtKB">
        <authorList>
            <consortium name="Ensembl"/>
        </authorList>
    </citation>
    <scope>IDENTIFICATION</scope>
</reference>
<dbReference type="GO" id="GO:0006606">
    <property type="term" value="P:protein import into nucleus"/>
    <property type="evidence" value="ECO:0007669"/>
    <property type="project" value="TreeGrafter"/>
</dbReference>
<proteinExistence type="predicted"/>
<dbReference type="InterPro" id="IPR028155">
    <property type="entry name" value="RPA_interact_central"/>
</dbReference>
<reference evidence="9" key="1">
    <citation type="submission" date="2020-07" db="EMBL/GenBank/DDBJ databases">
        <title>A long reads based de novo assembly of the rainbow trout Arlee double haploid line genome.</title>
        <authorList>
            <person name="Gao G."/>
            <person name="Palti Y."/>
        </authorList>
    </citation>
    <scope>NUCLEOTIDE SEQUENCE [LARGE SCALE GENOMIC DNA]</scope>
</reference>
<evidence type="ECO:0000256" key="2">
    <source>
        <dbReference type="ARBA" id="ARBA00022723"/>
    </source>
</evidence>
<evidence type="ECO:0000259" key="7">
    <source>
        <dbReference type="Pfam" id="PF14767"/>
    </source>
</evidence>
<evidence type="ECO:0000313" key="10">
    <source>
        <dbReference type="Proteomes" id="UP000694395"/>
    </source>
</evidence>
<keyword evidence="5" id="KW-0539">Nucleus</keyword>
<evidence type="ECO:0000256" key="4">
    <source>
        <dbReference type="ARBA" id="ARBA00022833"/>
    </source>
</evidence>
<dbReference type="Pfam" id="PF14766">
    <property type="entry name" value="RPA_interact_N"/>
    <property type="match status" value="1"/>
</dbReference>
<dbReference type="Ensembl" id="ENSOMYT00000029068.2">
    <property type="protein sequence ID" value="ENSOMYP00000026585.2"/>
    <property type="gene ID" value="ENSOMYG00000012555.2"/>
</dbReference>
<dbReference type="AlphaFoldDB" id="A0A8C7PU74"/>
<reference evidence="9" key="3">
    <citation type="submission" date="2025-09" db="UniProtKB">
        <authorList>
            <consortium name="Ensembl"/>
        </authorList>
    </citation>
    <scope>IDENTIFICATION</scope>
</reference>
<dbReference type="GO" id="GO:0008270">
    <property type="term" value="F:zinc ion binding"/>
    <property type="evidence" value="ECO:0007669"/>
    <property type="project" value="UniProtKB-KW"/>
</dbReference>
<evidence type="ECO:0000256" key="3">
    <source>
        <dbReference type="ARBA" id="ARBA00022771"/>
    </source>
</evidence>
<comment type="subcellular location">
    <subcellularLocation>
        <location evidence="1">Nucleus</location>
    </subcellularLocation>
</comment>
<dbReference type="Proteomes" id="UP000694395">
    <property type="component" value="Chromosome 10"/>
</dbReference>
<evidence type="ECO:0000259" key="8">
    <source>
        <dbReference type="Pfam" id="PF14768"/>
    </source>
</evidence>
<dbReference type="PANTHER" id="PTHR31742">
    <property type="entry name" value="RPA-INTERACTING PROTEIN RPAIN"/>
    <property type="match status" value="1"/>
</dbReference>
<dbReference type="InterPro" id="IPR028158">
    <property type="entry name" value="RPA_interact_N_dom"/>
</dbReference>
<evidence type="ECO:0000259" key="6">
    <source>
        <dbReference type="Pfam" id="PF14766"/>
    </source>
</evidence>
<dbReference type="Pfam" id="PF14767">
    <property type="entry name" value="RPA_interact_M"/>
    <property type="match status" value="1"/>
</dbReference>
<dbReference type="InterPro" id="IPR028156">
    <property type="entry name" value="RIP"/>
</dbReference>
<keyword evidence="10" id="KW-1185">Reference proteome</keyword>
<keyword evidence="3" id="KW-0863">Zinc-finger</keyword>